<dbReference type="PANTHER" id="PTHR43806">
    <property type="entry name" value="PEPTIDASE S8"/>
    <property type="match status" value="1"/>
</dbReference>
<comment type="similarity">
    <text evidence="1 5 6">Belongs to the peptidase S8 family.</text>
</comment>
<keyword evidence="9" id="KW-1185">Reference proteome</keyword>
<dbReference type="SUPFAM" id="SSF52743">
    <property type="entry name" value="Subtilisin-like"/>
    <property type="match status" value="1"/>
</dbReference>
<protein>
    <submittedName>
        <fullName evidence="8">S8 family serine peptidase</fullName>
    </submittedName>
</protein>
<dbReference type="PROSITE" id="PS00138">
    <property type="entry name" value="SUBTILASE_SER"/>
    <property type="match status" value="1"/>
</dbReference>
<name>A0ABP4N5L7_9ACTN</name>
<evidence type="ECO:0000313" key="9">
    <source>
        <dbReference type="Proteomes" id="UP001500393"/>
    </source>
</evidence>
<feature type="active site" description="Charge relay system" evidence="5">
    <location>
        <position position="70"/>
    </location>
</feature>
<evidence type="ECO:0000256" key="5">
    <source>
        <dbReference type="PROSITE-ProRule" id="PRU01240"/>
    </source>
</evidence>
<keyword evidence="4 5" id="KW-0720">Serine protease</keyword>
<dbReference type="InterPro" id="IPR036852">
    <property type="entry name" value="Peptidase_S8/S53_dom_sf"/>
</dbReference>
<dbReference type="PANTHER" id="PTHR43806:SF11">
    <property type="entry name" value="CEREVISIN-RELATED"/>
    <property type="match status" value="1"/>
</dbReference>
<dbReference type="InterPro" id="IPR022398">
    <property type="entry name" value="Peptidase_S8_His-AS"/>
</dbReference>
<reference evidence="9" key="1">
    <citation type="journal article" date="2019" name="Int. J. Syst. Evol. Microbiol.">
        <title>The Global Catalogue of Microorganisms (GCM) 10K type strain sequencing project: providing services to taxonomists for standard genome sequencing and annotation.</title>
        <authorList>
            <consortium name="The Broad Institute Genomics Platform"/>
            <consortium name="The Broad Institute Genome Sequencing Center for Infectious Disease"/>
            <person name="Wu L."/>
            <person name="Ma J."/>
        </authorList>
    </citation>
    <scope>NUCLEOTIDE SEQUENCE [LARGE SCALE GENOMIC DNA]</scope>
    <source>
        <strain evidence="9">JCM 14969</strain>
    </source>
</reference>
<evidence type="ECO:0000256" key="4">
    <source>
        <dbReference type="ARBA" id="ARBA00022825"/>
    </source>
</evidence>
<dbReference type="InterPro" id="IPR015500">
    <property type="entry name" value="Peptidase_S8_subtilisin-rel"/>
</dbReference>
<evidence type="ECO:0000313" key="8">
    <source>
        <dbReference type="EMBL" id="GAA1553705.1"/>
    </source>
</evidence>
<evidence type="ECO:0000256" key="3">
    <source>
        <dbReference type="ARBA" id="ARBA00022801"/>
    </source>
</evidence>
<keyword evidence="3 5" id="KW-0378">Hydrolase</keyword>
<dbReference type="PRINTS" id="PR00723">
    <property type="entry name" value="SUBTILISIN"/>
</dbReference>
<evidence type="ECO:0000256" key="2">
    <source>
        <dbReference type="ARBA" id="ARBA00022670"/>
    </source>
</evidence>
<keyword evidence="2 5" id="KW-0645">Protease</keyword>
<dbReference type="PROSITE" id="PS51892">
    <property type="entry name" value="SUBTILASE"/>
    <property type="match status" value="1"/>
</dbReference>
<comment type="caution">
    <text evidence="8">The sequence shown here is derived from an EMBL/GenBank/DDBJ whole genome shotgun (WGS) entry which is preliminary data.</text>
</comment>
<sequence>MSTASATSSRVTAATPGELTAICEDLFGDVYAAPSAEPLAVCQWDMAIIDADASTRAIGTGEGVRVGVIDSGIDATHADIAPNLDLAASCSFIRPGTPTALPAEFATSCTNKAALRDFYGHGTHVASEIAAPINGIGIAGVAPEATLVALKACTAEGYCFVDAVAAALRYAGDQRLDVVNMSLFADPYLYYCQNEAEQRAMLEQLKSAARYAQQRGVLLVASAGNQADDLQHPTIDDISPDYPPDSAVTRQVRNNCRVAPAELPGVVTVSATGPVGYPGYDMNIADYSSVGMGVVDVTAPGGDYFSATGTVQDAVLGALPNTPSLLWDAFDPLEPALPGITVVDQGQRYGFLNGTSMSAPHATGVAALIIEQHPGWSPGAVAAALERTATPLACPANWQPIDEADDRQRCYGSPNRNSFFGAGLVNAYNAATS</sequence>
<feature type="active site" description="Charge relay system" evidence="5">
    <location>
        <position position="121"/>
    </location>
</feature>
<organism evidence="8 9">
    <name type="scientific">Kribbella sancticallisti</name>
    <dbReference type="NCBI Taxonomy" id="460087"/>
    <lineage>
        <taxon>Bacteria</taxon>
        <taxon>Bacillati</taxon>
        <taxon>Actinomycetota</taxon>
        <taxon>Actinomycetes</taxon>
        <taxon>Propionibacteriales</taxon>
        <taxon>Kribbellaceae</taxon>
        <taxon>Kribbella</taxon>
    </lineage>
</organism>
<gene>
    <name evidence="8" type="ORF">GCM10009789_03990</name>
</gene>
<evidence type="ECO:0000259" key="7">
    <source>
        <dbReference type="Pfam" id="PF00082"/>
    </source>
</evidence>
<accession>A0ABP4N5L7</accession>
<dbReference type="Gene3D" id="3.40.50.200">
    <property type="entry name" value="Peptidase S8/S53 domain"/>
    <property type="match status" value="1"/>
</dbReference>
<feature type="active site" description="Charge relay system" evidence="5">
    <location>
        <position position="356"/>
    </location>
</feature>
<evidence type="ECO:0000256" key="6">
    <source>
        <dbReference type="RuleBase" id="RU003355"/>
    </source>
</evidence>
<dbReference type="InterPro" id="IPR023828">
    <property type="entry name" value="Peptidase_S8_Ser-AS"/>
</dbReference>
<dbReference type="InterPro" id="IPR000209">
    <property type="entry name" value="Peptidase_S8/S53_dom"/>
</dbReference>
<dbReference type="EMBL" id="BAAAOS010000005">
    <property type="protein sequence ID" value="GAA1553705.1"/>
    <property type="molecule type" value="Genomic_DNA"/>
</dbReference>
<dbReference type="InterPro" id="IPR050131">
    <property type="entry name" value="Peptidase_S8_subtilisin-like"/>
</dbReference>
<dbReference type="PROSITE" id="PS00136">
    <property type="entry name" value="SUBTILASE_ASP"/>
    <property type="match status" value="1"/>
</dbReference>
<dbReference type="InterPro" id="IPR023827">
    <property type="entry name" value="Peptidase_S8_Asp-AS"/>
</dbReference>
<dbReference type="PROSITE" id="PS00137">
    <property type="entry name" value="SUBTILASE_HIS"/>
    <property type="match status" value="1"/>
</dbReference>
<dbReference type="Pfam" id="PF00082">
    <property type="entry name" value="Peptidase_S8"/>
    <property type="match status" value="1"/>
</dbReference>
<proteinExistence type="inferred from homology"/>
<feature type="domain" description="Peptidase S8/S53" evidence="7">
    <location>
        <begin position="61"/>
        <end position="423"/>
    </location>
</feature>
<dbReference type="Proteomes" id="UP001500393">
    <property type="component" value="Unassembled WGS sequence"/>
</dbReference>
<evidence type="ECO:0000256" key="1">
    <source>
        <dbReference type="ARBA" id="ARBA00011073"/>
    </source>
</evidence>